<name>M8BZT1_AEGTA</name>
<dbReference type="Pfam" id="PF00931">
    <property type="entry name" value="NB-ARC"/>
    <property type="match status" value="1"/>
</dbReference>
<dbReference type="Gene3D" id="1.10.8.430">
    <property type="entry name" value="Helical domain of apoptotic protease-activating factors"/>
    <property type="match status" value="1"/>
</dbReference>
<dbReference type="SUPFAM" id="SSF52540">
    <property type="entry name" value="P-loop containing nucleoside triphosphate hydrolases"/>
    <property type="match status" value="1"/>
</dbReference>
<protein>
    <submittedName>
        <fullName evidence="11">Disease resistance protein RGA2</fullName>
    </submittedName>
</protein>
<evidence type="ECO:0000313" key="11">
    <source>
        <dbReference type="EnsemblPlants" id="EMT08458"/>
    </source>
</evidence>
<proteinExistence type="inferred from homology"/>
<dbReference type="PANTHER" id="PTHR36766">
    <property type="entry name" value="PLANT BROAD-SPECTRUM MILDEW RESISTANCE PROTEIN RPW8"/>
    <property type="match status" value="1"/>
</dbReference>
<keyword evidence="8" id="KW-0862">Zinc</keyword>
<evidence type="ECO:0000256" key="2">
    <source>
        <dbReference type="ARBA" id="ARBA00022614"/>
    </source>
</evidence>
<dbReference type="Pfam" id="PF18052">
    <property type="entry name" value="Rx_N"/>
    <property type="match status" value="1"/>
</dbReference>
<keyword evidence="3" id="KW-0479">Metal-binding</keyword>
<evidence type="ECO:0000256" key="7">
    <source>
        <dbReference type="ARBA" id="ARBA00022821"/>
    </source>
</evidence>
<feature type="compositionally biased region" description="Low complexity" evidence="10">
    <location>
        <begin position="243"/>
        <end position="258"/>
    </location>
</feature>
<dbReference type="ExpressionAtlas" id="M8BZT1">
    <property type="expression patterns" value="baseline"/>
</dbReference>
<comment type="similarity">
    <text evidence="1">Belongs to the disease resistance NB-LRR family.</text>
</comment>
<dbReference type="PROSITE" id="PS50808">
    <property type="entry name" value="ZF_BED"/>
    <property type="match status" value="1"/>
</dbReference>
<evidence type="ECO:0000256" key="10">
    <source>
        <dbReference type="SAM" id="MobiDB-lite"/>
    </source>
</evidence>
<feature type="compositionally biased region" description="Basic and acidic residues" evidence="10">
    <location>
        <begin position="154"/>
        <end position="163"/>
    </location>
</feature>
<evidence type="ECO:0000256" key="9">
    <source>
        <dbReference type="ARBA" id="ARBA00022840"/>
    </source>
</evidence>
<dbReference type="InterPro" id="IPR002182">
    <property type="entry name" value="NB-ARC"/>
</dbReference>
<keyword evidence="5" id="KW-0547">Nucleotide-binding</keyword>
<dbReference type="SMART" id="SM00367">
    <property type="entry name" value="LRR_CC"/>
    <property type="match status" value="4"/>
</dbReference>
<dbReference type="InterPro" id="IPR058922">
    <property type="entry name" value="WHD_DRP"/>
</dbReference>
<dbReference type="SUPFAM" id="SSF52047">
    <property type="entry name" value="RNI-like"/>
    <property type="match status" value="1"/>
</dbReference>
<dbReference type="GO" id="GO:0005524">
    <property type="term" value="F:ATP binding"/>
    <property type="evidence" value="ECO:0007669"/>
    <property type="project" value="UniProtKB-KW"/>
</dbReference>
<dbReference type="InterPro" id="IPR027417">
    <property type="entry name" value="P-loop_NTPase"/>
</dbReference>
<keyword evidence="4" id="KW-0677">Repeat</keyword>
<accession>M8BZT1</accession>
<dbReference type="InterPro" id="IPR006553">
    <property type="entry name" value="Leu-rich_rpt_Cys-con_subtyp"/>
</dbReference>
<keyword evidence="9" id="KW-0067">ATP-binding</keyword>
<dbReference type="GO" id="GO:0008270">
    <property type="term" value="F:zinc ion binding"/>
    <property type="evidence" value="ECO:0007669"/>
    <property type="project" value="UniProtKB-KW"/>
</dbReference>
<dbReference type="InterPro" id="IPR041118">
    <property type="entry name" value="Rx_N"/>
</dbReference>
<sequence>MAFEFHTTTHHCEGFTLHRMDSRLYTTPTLLSLSVFCSTDPQTAATASLLDLMEETSLEAAIGWLVQAIYASLLVGGELDAWIRRAGLADDIERLRSEVEGVEMVVSAVKGRAIGNKPLARSLARIRELLYGADDLVDELDYWRLQQQLELEGGARHDLDEPNAHGSLQLERSTESSSVDRLGSESWGHFDIEEFHENGGPGRARCKHCRAMVVCTADKGTPVLRKHLKSKGCKKKRGASEPSSTGDATASATSTATDGIGGVGKTTLAQLVYNDPSVESQFDHRIWISVSNKFDETRISREMLDFVSQGTHEGLYSFARLQEVLRGCIKSKRVLLVLDDVWDDMNDCQWNQLLAPFNSDNAKGNIILVTTRKPSVAKRRGTVEPIKLPGLKEDDFWILFKACVFGDENYEVKGSLRTLAWQIIEKLKGNPLAAETAGALLRQHLTSEHWSNILKNEDWKSLHLTRGIMPTLKLCYDQLPYHLQQCFSYCAIFPCNYRFLAEEIVRIWISQGFVKCSHSGMRLDEIGRLYLTNLVNLGFFQQIEEGYSSNNQTTYVMCALMHDFARVISRAECATLDALQCNEISSTVLHLSIVTGRVYWYDEKFQEILRNTLKKVKNLRSLVLIGQYDSQLFQQVFEKAHNLRLLQVSATAGSHSFLCGLVNPTHLRYLNLQDAHVWPEDLPQVLSKFLHLQVLEVGLCHDTSFTLERMVNLEDCGERLIFPSLERLPFLTTFKLSNLRKIREVSVPSLQELILVEMPELERCTCTSLGDLNSSLRVLEIRSCPALKVFDLFEKGHNFAEQPSLFEGHNYGTEWKLWLPGLRVLTVINCPHLLMPCLLPHSTNVSRLHIDGVPTLLKMEGSSTEKLEISPNSRSGENSGETLRLDGKILSFHNWGDLKSLSISFCGNLTSISFRSLNQLFSLRDLRIVGCRKLFSSDVRPELTDEYAIGAYRFGLRCLRSLYISSSGITGKWLSLMLQHAQILKELCLNDCPQFTQLQIEEEENSQPNFISAPETSSSWGPDGLLCIPLNLTSSLEKIAISRSPYLRFYGNKEDFAGFTSLQELIIRCCPGLLSSLVHNDGNDVQANRIWLLPQPLGQVVISHYDHKTLSLCFMGNLTCLKKLEVLESPGLESLQLHSCTLLEDLRIRECKQLATVKGMQSLVNLMNLEVQENPSLVSLQLHSCRSLEDLRIEKCESLIALEGLQSLVNLRNLALLNSPGLPPYFERLSGHYELGPRLESLHIDDLSLLTMSLCNGLTCLQCLRLEKLEQGGTRLTDEQERALLLLRSLQNLEFLDCFNLVHLPVRLHSLPSLKALSIVCCDDIPRLPKKGLPSSLERLVIYDCSTELKEQCESLTRGKLRSFDFTPEPHPLSSKMSGAAVDKDKTPTEEENKNPAWEDEEEKDQARKEVVTVYKQQMPPGNAPCCKKFVNSEPSQVLLLQEKPMTGLSQPKVGAGDDDDALLILDLPVPRDRNTVSSQDLLSNKLRSKHADADTVNCGIRRDVGVNCGIRRDVEDGSGA</sequence>
<dbReference type="Pfam" id="PF23559">
    <property type="entry name" value="WHD_DRP"/>
    <property type="match status" value="1"/>
</dbReference>
<dbReference type="GO" id="GO:0006952">
    <property type="term" value="P:defense response"/>
    <property type="evidence" value="ECO:0007669"/>
    <property type="project" value="UniProtKB-KW"/>
</dbReference>
<feature type="compositionally biased region" description="Basic and acidic residues" evidence="10">
    <location>
        <begin position="1382"/>
        <end position="1394"/>
    </location>
</feature>
<evidence type="ECO:0000256" key="4">
    <source>
        <dbReference type="ARBA" id="ARBA00022737"/>
    </source>
</evidence>
<keyword evidence="6" id="KW-0863">Zinc-finger</keyword>
<feature type="region of interest" description="Disordered" evidence="10">
    <location>
        <begin position="1367"/>
        <end position="1405"/>
    </location>
</feature>
<dbReference type="Gene3D" id="3.40.50.300">
    <property type="entry name" value="P-loop containing nucleotide triphosphate hydrolases"/>
    <property type="match status" value="1"/>
</dbReference>
<dbReference type="EnsemblPlants" id="EMT08458">
    <property type="protein sequence ID" value="EMT08458"/>
    <property type="gene ID" value="F775_09278"/>
</dbReference>
<dbReference type="GO" id="GO:0043531">
    <property type="term" value="F:ADP binding"/>
    <property type="evidence" value="ECO:0007669"/>
    <property type="project" value="InterPro"/>
</dbReference>
<feature type="region of interest" description="Disordered" evidence="10">
    <location>
        <begin position="230"/>
        <end position="259"/>
    </location>
</feature>
<dbReference type="InterPro" id="IPR003656">
    <property type="entry name" value="Znf_BED"/>
</dbReference>
<feature type="region of interest" description="Disordered" evidence="10">
    <location>
        <begin position="154"/>
        <end position="183"/>
    </location>
</feature>
<dbReference type="InterPro" id="IPR042197">
    <property type="entry name" value="Apaf_helical"/>
</dbReference>
<dbReference type="InterPro" id="IPR032675">
    <property type="entry name" value="LRR_dom_sf"/>
</dbReference>
<dbReference type="InterPro" id="IPR036388">
    <property type="entry name" value="WH-like_DNA-bd_sf"/>
</dbReference>
<dbReference type="PRINTS" id="PR00364">
    <property type="entry name" value="DISEASERSIST"/>
</dbReference>
<evidence type="ECO:0000256" key="3">
    <source>
        <dbReference type="ARBA" id="ARBA00022723"/>
    </source>
</evidence>
<dbReference type="Gene3D" id="3.80.10.10">
    <property type="entry name" value="Ribonuclease Inhibitor"/>
    <property type="match status" value="4"/>
</dbReference>
<keyword evidence="2" id="KW-0433">Leucine-rich repeat</keyword>
<organism evidence="11">
    <name type="scientific">Aegilops tauschii</name>
    <name type="common">Tausch's goatgrass</name>
    <name type="synonym">Aegilops squarrosa</name>
    <dbReference type="NCBI Taxonomy" id="37682"/>
    <lineage>
        <taxon>Eukaryota</taxon>
        <taxon>Viridiplantae</taxon>
        <taxon>Streptophyta</taxon>
        <taxon>Embryophyta</taxon>
        <taxon>Tracheophyta</taxon>
        <taxon>Spermatophyta</taxon>
        <taxon>Magnoliopsida</taxon>
        <taxon>Liliopsida</taxon>
        <taxon>Poales</taxon>
        <taxon>Poaceae</taxon>
        <taxon>BOP clade</taxon>
        <taxon>Pooideae</taxon>
        <taxon>Triticodae</taxon>
        <taxon>Triticeae</taxon>
        <taxon>Triticinae</taxon>
        <taxon>Aegilops</taxon>
    </lineage>
</organism>
<evidence type="ECO:0000256" key="6">
    <source>
        <dbReference type="ARBA" id="ARBA00022771"/>
    </source>
</evidence>
<evidence type="ECO:0000256" key="5">
    <source>
        <dbReference type="ARBA" id="ARBA00022741"/>
    </source>
</evidence>
<reference evidence="11" key="1">
    <citation type="submission" date="2015-06" db="UniProtKB">
        <authorList>
            <consortium name="EnsemblPlants"/>
        </authorList>
    </citation>
    <scope>IDENTIFICATION</scope>
</reference>
<dbReference type="GO" id="GO:0003677">
    <property type="term" value="F:DNA binding"/>
    <property type="evidence" value="ECO:0007669"/>
    <property type="project" value="InterPro"/>
</dbReference>
<evidence type="ECO:0000256" key="1">
    <source>
        <dbReference type="ARBA" id="ARBA00008894"/>
    </source>
</evidence>
<dbReference type="SUPFAM" id="SSF52058">
    <property type="entry name" value="L domain-like"/>
    <property type="match status" value="2"/>
</dbReference>
<evidence type="ECO:0000256" key="8">
    <source>
        <dbReference type="ARBA" id="ARBA00022833"/>
    </source>
</evidence>
<dbReference type="PANTHER" id="PTHR36766:SF73">
    <property type="entry name" value="NB-ARC DOMAIN-CONTAINING PROTEIN"/>
    <property type="match status" value="1"/>
</dbReference>
<dbReference type="GO" id="GO:0051707">
    <property type="term" value="P:response to other organism"/>
    <property type="evidence" value="ECO:0007669"/>
    <property type="project" value="UniProtKB-ARBA"/>
</dbReference>
<keyword evidence="7" id="KW-0611">Plant defense</keyword>
<dbReference type="Gene3D" id="1.10.10.10">
    <property type="entry name" value="Winged helix-like DNA-binding domain superfamily/Winged helix DNA-binding domain"/>
    <property type="match status" value="1"/>
</dbReference>